<keyword evidence="4" id="KW-0498">Mitosis</keyword>
<name>G4T6T3_SERID</name>
<evidence type="ECO:0000256" key="3">
    <source>
        <dbReference type="ARBA" id="ARBA00022618"/>
    </source>
</evidence>
<organism evidence="8 9">
    <name type="scientific">Serendipita indica (strain DSM 11827)</name>
    <name type="common">Root endophyte fungus</name>
    <name type="synonym">Piriformospora indica</name>
    <dbReference type="NCBI Taxonomy" id="1109443"/>
    <lineage>
        <taxon>Eukaryota</taxon>
        <taxon>Fungi</taxon>
        <taxon>Dikarya</taxon>
        <taxon>Basidiomycota</taxon>
        <taxon>Agaricomycotina</taxon>
        <taxon>Agaricomycetes</taxon>
        <taxon>Sebacinales</taxon>
        <taxon>Serendipitaceae</taxon>
        <taxon>Serendipita</taxon>
    </lineage>
</organism>
<evidence type="ECO:0000313" key="9">
    <source>
        <dbReference type="Proteomes" id="UP000007148"/>
    </source>
</evidence>
<comment type="subcellular location">
    <subcellularLocation>
        <location evidence="1">Nucleus</location>
    </subcellularLocation>
</comment>
<dbReference type="STRING" id="1109443.G4T6T3"/>
<feature type="domain" description="HORMA" evidence="7">
    <location>
        <begin position="12"/>
        <end position="199"/>
    </location>
</feature>
<dbReference type="EMBL" id="CAFZ01000008">
    <property type="protein sequence ID" value="CCA67011.1"/>
    <property type="molecule type" value="Genomic_DNA"/>
</dbReference>
<comment type="caution">
    <text evidence="8">The sequence shown here is derived from an EMBL/GenBank/DDBJ whole genome shotgun (WGS) entry which is preliminary data.</text>
</comment>
<keyword evidence="6" id="KW-0131">Cell cycle</keyword>
<dbReference type="SUPFAM" id="SSF56019">
    <property type="entry name" value="The spindle assembly checkpoint protein mad2"/>
    <property type="match status" value="1"/>
</dbReference>
<keyword evidence="5" id="KW-0539">Nucleus</keyword>
<comment type="similarity">
    <text evidence="2">Belongs to the MAD2 family.</text>
</comment>
<dbReference type="InterPro" id="IPR045091">
    <property type="entry name" value="Mad2-like"/>
</dbReference>
<evidence type="ECO:0000256" key="4">
    <source>
        <dbReference type="ARBA" id="ARBA00022776"/>
    </source>
</evidence>
<evidence type="ECO:0000256" key="1">
    <source>
        <dbReference type="ARBA" id="ARBA00004123"/>
    </source>
</evidence>
<dbReference type="HOGENOM" id="CLU_072097_0_0_1"/>
<protein>
    <submittedName>
        <fullName evidence="8">Probable MAD2-spindle-assembly checkpoint protein</fullName>
    </submittedName>
</protein>
<dbReference type="OMA" id="WQFDVEI"/>
<dbReference type="InterPro" id="IPR036570">
    <property type="entry name" value="HORMA_dom_sf"/>
</dbReference>
<evidence type="ECO:0000256" key="5">
    <source>
        <dbReference type="ARBA" id="ARBA00023242"/>
    </source>
</evidence>
<dbReference type="Gene3D" id="3.30.900.10">
    <property type="entry name" value="HORMA domain"/>
    <property type="match status" value="1"/>
</dbReference>
<dbReference type="PANTHER" id="PTHR11842:SF11">
    <property type="entry name" value="MITOTIC SPINDLE ASSEMBLY CHECKPOINT PROTEIN MAD2A"/>
    <property type="match status" value="1"/>
</dbReference>
<evidence type="ECO:0000259" key="7">
    <source>
        <dbReference type="PROSITE" id="PS50815"/>
    </source>
</evidence>
<dbReference type="GO" id="GO:0007094">
    <property type="term" value="P:mitotic spindle assembly checkpoint signaling"/>
    <property type="evidence" value="ECO:0007669"/>
    <property type="project" value="TreeGrafter"/>
</dbReference>
<dbReference type="PANTHER" id="PTHR11842">
    <property type="entry name" value="MITOTIC SPINDLE ASSEMBLY CHECKPOINT PROTEIN MAD2"/>
    <property type="match status" value="1"/>
</dbReference>
<sequence>MQAQKSKQISLKGSTAVVTDFFKFAINTILYQRGVYPADDFHLVKKYGQTVMLTEDAALINYLDKILKQVNEWLLKGNVTQLVLVLLSKDTRTPLERWVFTVDIIRSDDESIPLDDAKPDADIQKEIRHIIKQIVASVTFLPLVYEPMVFNILVYTRDSADVPEKEWLDTDPLAIEASMSQQVKLRSFSTDYHRIGAMVDYRYDPVPSVAEK</sequence>
<dbReference type="GO" id="GO:0005654">
    <property type="term" value="C:nucleoplasm"/>
    <property type="evidence" value="ECO:0007669"/>
    <property type="project" value="TreeGrafter"/>
</dbReference>
<dbReference type="InterPro" id="IPR003511">
    <property type="entry name" value="HORMA_dom"/>
</dbReference>
<dbReference type="OrthoDB" id="1806at2759"/>
<proteinExistence type="inferred from homology"/>
<dbReference type="Proteomes" id="UP000007148">
    <property type="component" value="Unassembled WGS sequence"/>
</dbReference>
<dbReference type="eggNOG" id="KOG3285">
    <property type="taxonomic scope" value="Eukaryota"/>
</dbReference>
<evidence type="ECO:0000256" key="6">
    <source>
        <dbReference type="ARBA" id="ARBA00023306"/>
    </source>
</evidence>
<dbReference type="FunCoup" id="G4T6T3">
    <property type="interactions" value="717"/>
</dbReference>
<dbReference type="Pfam" id="PF02301">
    <property type="entry name" value="HORMA"/>
    <property type="match status" value="1"/>
</dbReference>
<dbReference type="GO" id="GO:0005737">
    <property type="term" value="C:cytoplasm"/>
    <property type="evidence" value="ECO:0007669"/>
    <property type="project" value="TreeGrafter"/>
</dbReference>
<evidence type="ECO:0000313" key="8">
    <source>
        <dbReference type="EMBL" id="CCA67011.1"/>
    </source>
</evidence>
<dbReference type="PROSITE" id="PS50815">
    <property type="entry name" value="HORMA"/>
    <property type="match status" value="1"/>
</dbReference>
<keyword evidence="3" id="KW-0132">Cell division</keyword>
<evidence type="ECO:0000256" key="2">
    <source>
        <dbReference type="ARBA" id="ARBA00010348"/>
    </source>
</evidence>
<dbReference type="InParanoid" id="G4T6T3"/>
<dbReference type="GO" id="GO:0051301">
    <property type="term" value="P:cell division"/>
    <property type="evidence" value="ECO:0007669"/>
    <property type="project" value="UniProtKB-KW"/>
</dbReference>
<dbReference type="GO" id="GO:0000776">
    <property type="term" value="C:kinetochore"/>
    <property type="evidence" value="ECO:0007669"/>
    <property type="project" value="TreeGrafter"/>
</dbReference>
<gene>
    <name evidence="8" type="ORF">PIIN_00848</name>
</gene>
<reference evidence="8 9" key="1">
    <citation type="journal article" date="2011" name="PLoS Pathog.">
        <title>Endophytic Life Strategies Decoded by Genome and Transcriptome Analyses of the Mutualistic Root Symbiont Piriformospora indica.</title>
        <authorList>
            <person name="Zuccaro A."/>
            <person name="Lahrmann U."/>
            <person name="Guldener U."/>
            <person name="Langen G."/>
            <person name="Pfiffi S."/>
            <person name="Biedenkopf D."/>
            <person name="Wong P."/>
            <person name="Samans B."/>
            <person name="Grimm C."/>
            <person name="Basiewicz M."/>
            <person name="Murat C."/>
            <person name="Martin F."/>
            <person name="Kogel K.H."/>
        </authorList>
    </citation>
    <scope>NUCLEOTIDE SEQUENCE [LARGE SCALE GENOMIC DNA]</scope>
    <source>
        <strain evidence="8 9">DSM 11827</strain>
    </source>
</reference>
<dbReference type="AlphaFoldDB" id="G4T6T3"/>
<keyword evidence="9" id="KW-1185">Reference proteome</keyword>
<accession>G4T6T3</accession>